<feature type="transmembrane region" description="Helical" evidence="1">
    <location>
        <begin position="218"/>
        <end position="236"/>
    </location>
</feature>
<feature type="transmembrane region" description="Helical" evidence="1">
    <location>
        <begin position="158"/>
        <end position="179"/>
    </location>
</feature>
<feature type="transmembrane region" description="Helical" evidence="1">
    <location>
        <begin position="418"/>
        <end position="437"/>
    </location>
</feature>
<accession>A0ABU0N0U3</accession>
<feature type="transmembrane region" description="Helical" evidence="1">
    <location>
        <begin position="129"/>
        <end position="152"/>
    </location>
</feature>
<proteinExistence type="predicted"/>
<protein>
    <submittedName>
        <fullName evidence="2">Aminobenzoyl-glutamate transport protein</fullName>
    </submittedName>
</protein>
<dbReference type="EMBL" id="JAUSWG010000007">
    <property type="protein sequence ID" value="MDQ0556782.1"/>
    <property type="molecule type" value="Genomic_DNA"/>
</dbReference>
<evidence type="ECO:0000313" key="3">
    <source>
        <dbReference type="Proteomes" id="UP001232584"/>
    </source>
</evidence>
<evidence type="ECO:0000256" key="1">
    <source>
        <dbReference type="SAM" id="Phobius"/>
    </source>
</evidence>
<feature type="transmembrane region" description="Helical" evidence="1">
    <location>
        <begin position="89"/>
        <end position="108"/>
    </location>
</feature>
<reference evidence="2 3" key="1">
    <citation type="submission" date="2023-07" db="EMBL/GenBank/DDBJ databases">
        <title>Genomic Encyclopedia of Type Strains, Phase IV (KMG-IV): sequencing the most valuable type-strain genomes for metagenomic binning, comparative biology and taxonomic classification.</title>
        <authorList>
            <person name="Goeker M."/>
        </authorList>
    </citation>
    <scope>NUCLEOTIDE SEQUENCE [LARGE SCALE GENOMIC DNA]</scope>
    <source>
        <strain evidence="2 3">DSM 15049</strain>
    </source>
</reference>
<evidence type="ECO:0000313" key="2">
    <source>
        <dbReference type="EMBL" id="MDQ0556782.1"/>
    </source>
</evidence>
<comment type="caution">
    <text evidence="2">The sequence shown here is derived from an EMBL/GenBank/DDBJ whole genome shotgun (WGS) entry which is preliminary data.</text>
</comment>
<dbReference type="Pfam" id="PF03806">
    <property type="entry name" value="ABG_transport"/>
    <property type="match status" value="1"/>
</dbReference>
<keyword evidence="1" id="KW-1133">Transmembrane helix</keyword>
<dbReference type="PANTHER" id="PTHR30282">
    <property type="entry name" value="P-AMINOBENZOYL GLUTAMATE TRANSPORTER"/>
    <property type="match status" value="1"/>
</dbReference>
<keyword evidence="1" id="KW-0812">Transmembrane</keyword>
<feature type="transmembrane region" description="Helical" evidence="1">
    <location>
        <begin position="34"/>
        <end position="52"/>
    </location>
</feature>
<feature type="transmembrane region" description="Helical" evidence="1">
    <location>
        <begin position="479"/>
        <end position="506"/>
    </location>
</feature>
<keyword evidence="3" id="KW-1185">Reference proteome</keyword>
<dbReference type="PANTHER" id="PTHR30282:SF0">
    <property type="entry name" value="P-AMINOBENZOYL-GLUTAMATE TRANSPORT PROTEIN"/>
    <property type="match status" value="1"/>
</dbReference>
<sequence length="519" mass="55904">MKAKSIYKKEGKSLILDKILDKIEKVGNKLPDPVTIFIILCIVVMIVSTLISNSKISVVHPMTKETVKAVNLLEKSQLQKFLGNIVSNFQGFAPLGLVLVTMLGAGVAEKSGFMESLMKKSISKVPKKLITLTIIFVGIVSNAAGDAGFIVLPPLAAIVFLGIGRHPLVGMFVGYAGVAGGFAANIMVNMSDVLLIGFTTPAAQIMDPNYIGNPAINFYFKFVATILLTIAATFVTERYIEPRFKKYEDLSEDSDGKDNQLTDIESKGLKYALYACGIVCLLLIILCIGDNAFMRDAKNGSLLSSNAPLMKGIVPIILIIFLVPGLVYGKVTKSIKNDKDLVCIMGKSMSDMGAYIVLAFAAAQFLYLFNESNLGTILSIEGAKLLSNAGIGGKGLIVGFIFLSAFINLFVGSASAKWAIMAPIFIPMFMLLGYDPALTQMAYRIGDSITNPISPLFPFFPILLAFAKRYDKDIGVGTVIANMIPFSFAFSIVLIVLLVIFMAMGLPLGPGGGIWYNLI</sequence>
<feature type="transmembrane region" description="Helical" evidence="1">
    <location>
        <begin position="352"/>
        <end position="369"/>
    </location>
</feature>
<dbReference type="InterPro" id="IPR004697">
    <property type="entry name" value="AbgT"/>
</dbReference>
<feature type="transmembrane region" description="Helical" evidence="1">
    <location>
        <begin position="271"/>
        <end position="293"/>
    </location>
</feature>
<feature type="transmembrane region" description="Helical" evidence="1">
    <location>
        <begin position="186"/>
        <end position="206"/>
    </location>
</feature>
<feature type="transmembrane region" description="Helical" evidence="1">
    <location>
        <begin position="313"/>
        <end position="331"/>
    </location>
</feature>
<feature type="transmembrane region" description="Helical" evidence="1">
    <location>
        <begin position="449"/>
        <end position="467"/>
    </location>
</feature>
<gene>
    <name evidence="2" type="ORF">QOZ92_001898</name>
</gene>
<name>A0ABU0N0U3_9FIRM</name>
<organism evidence="2 3">
    <name type="scientific">Paraclostridium ghonii</name>
    <dbReference type="NCBI Taxonomy" id="29358"/>
    <lineage>
        <taxon>Bacteria</taxon>
        <taxon>Bacillati</taxon>
        <taxon>Bacillota</taxon>
        <taxon>Clostridia</taxon>
        <taxon>Peptostreptococcales</taxon>
        <taxon>Peptostreptococcaceae</taxon>
        <taxon>Paraclostridium</taxon>
    </lineage>
</organism>
<feature type="transmembrane region" description="Helical" evidence="1">
    <location>
        <begin position="389"/>
        <end position="411"/>
    </location>
</feature>
<dbReference type="RefSeq" id="WP_307506800.1">
    <property type="nucleotide sequence ID" value="NZ_BAAACE010000005.1"/>
</dbReference>
<dbReference type="Proteomes" id="UP001232584">
    <property type="component" value="Unassembled WGS sequence"/>
</dbReference>
<keyword evidence="1" id="KW-0472">Membrane</keyword>